<comment type="subcellular location">
    <subcellularLocation>
        <location evidence="1">Endoplasmic reticulum membrane</location>
        <topology evidence="1">Multi-pass membrane protein</topology>
    </subcellularLocation>
</comment>
<evidence type="ECO:0000256" key="5">
    <source>
        <dbReference type="ARBA" id="ARBA00022824"/>
    </source>
</evidence>
<dbReference type="Pfam" id="PF00810">
    <property type="entry name" value="ER_lumen_recept"/>
    <property type="match status" value="1"/>
</dbReference>
<dbReference type="InterPro" id="IPR000133">
    <property type="entry name" value="ER_ret_rcpt"/>
</dbReference>
<evidence type="ECO:0000256" key="3">
    <source>
        <dbReference type="ARBA" id="ARBA00022448"/>
    </source>
</evidence>
<dbReference type="Proteomes" id="UP000467840">
    <property type="component" value="Chromosome 13"/>
</dbReference>
<dbReference type="CDD" id="cd00780">
    <property type="entry name" value="NTF2"/>
    <property type="match status" value="1"/>
</dbReference>
<keyword evidence="3" id="KW-0813">Transport</keyword>
<accession>A0A6A6KX07</accession>
<evidence type="ECO:0000256" key="6">
    <source>
        <dbReference type="ARBA" id="ARBA00022892"/>
    </source>
</evidence>
<evidence type="ECO:0000256" key="10">
    <source>
        <dbReference type="ARBA" id="ARBA00023170"/>
    </source>
</evidence>
<organism evidence="12 13">
    <name type="scientific">Hevea brasiliensis</name>
    <name type="common">Para rubber tree</name>
    <name type="synonym">Siphonia brasiliensis</name>
    <dbReference type="NCBI Taxonomy" id="3981"/>
    <lineage>
        <taxon>Eukaryota</taxon>
        <taxon>Viridiplantae</taxon>
        <taxon>Streptophyta</taxon>
        <taxon>Embryophyta</taxon>
        <taxon>Tracheophyta</taxon>
        <taxon>Spermatophyta</taxon>
        <taxon>Magnoliopsida</taxon>
        <taxon>eudicotyledons</taxon>
        <taxon>Gunneridae</taxon>
        <taxon>Pentapetalae</taxon>
        <taxon>rosids</taxon>
        <taxon>fabids</taxon>
        <taxon>Malpighiales</taxon>
        <taxon>Euphorbiaceae</taxon>
        <taxon>Crotonoideae</taxon>
        <taxon>Micrandreae</taxon>
        <taxon>Hevea</taxon>
    </lineage>
</organism>
<proteinExistence type="inferred from homology"/>
<dbReference type="GO" id="GO:0005789">
    <property type="term" value="C:endoplasmic reticulum membrane"/>
    <property type="evidence" value="ECO:0007669"/>
    <property type="project" value="UniProtKB-SubCell"/>
</dbReference>
<evidence type="ECO:0000256" key="8">
    <source>
        <dbReference type="ARBA" id="ARBA00022989"/>
    </source>
</evidence>
<keyword evidence="10" id="KW-0675">Receptor</keyword>
<dbReference type="InterPro" id="IPR032710">
    <property type="entry name" value="NTF2-like_dom_sf"/>
</dbReference>
<keyword evidence="7" id="KW-0653">Protein transport</keyword>
<comment type="caution">
    <text evidence="12">The sequence shown here is derived from an EMBL/GenBank/DDBJ whole genome shotgun (WGS) entry which is preliminary data.</text>
</comment>
<keyword evidence="13" id="KW-1185">Reference proteome</keyword>
<dbReference type="AlphaFoldDB" id="A0A6A6KX07"/>
<comment type="similarity">
    <text evidence="2">Belongs to the ERD2 family.</text>
</comment>
<dbReference type="PROSITE" id="PS50177">
    <property type="entry name" value="NTF2_DOMAIN"/>
    <property type="match status" value="1"/>
</dbReference>
<evidence type="ECO:0000256" key="2">
    <source>
        <dbReference type="ARBA" id="ARBA00010120"/>
    </source>
</evidence>
<evidence type="ECO:0000256" key="1">
    <source>
        <dbReference type="ARBA" id="ARBA00004477"/>
    </source>
</evidence>
<keyword evidence="4" id="KW-0812">Transmembrane</keyword>
<dbReference type="GO" id="GO:0015031">
    <property type="term" value="P:protein transport"/>
    <property type="evidence" value="ECO:0007669"/>
    <property type="project" value="UniProtKB-KW"/>
</dbReference>
<gene>
    <name evidence="12" type="ORF">GH714_025699</name>
</gene>
<sequence>MMESSKELAGDCSAWVDEKTVNQGEKLGWSVDWIGLFGGFEVCSLSFKSQQLTALFLAIRLVCSAILEADIHTVLDFATLISTAWVIYMIQFKLKSTYIKELDNMPLYYMVVPSAIVAVLIHPHTPDLSISRFLWAFCVYLESVLLLPQLKVANAFVHQYYLILHQSPELAINEKILSIGYGEFRAEITTVDSQESYNGGVLVLVTGYLTRNDNFRQKFTQSFPGTSRQRLFCFE</sequence>
<dbReference type="InterPro" id="IPR002075">
    <property type="entry name" value="NTF2_dom"/>
</dbReference>
<evidence type="ECO:0000256" key="4">
    <source>
        <dbReference type="ARBA" id="ARBA00022692"/>
    </source>
</evidence>
<keyword evidence="8" id="KW-1133">Transmembrane helix</keyword>
<keyword evidence="6" id="KW-0931">ER-Golgi transport</keyword>
<protein>
    <recommendedName>
        <fullName evidence="11">NTF2 domain-containing protein</fullName>
    </recommendedName>
</protein>
<dbReference type="Gene3D" id="3.10.450.50">
    <property type="match status" value="1"/>
</dbReference>
<reference evidence="12 13" key="1">
    <citation type="journal article" date="2020" name="Mol. Plant">
        <title>The Chromosome-Based Rubber Tree Genome Provides New Insights into Spurge Genome Evolution and Rubber Biosynthesis.</title>
        <authorList>
            <person name="Liu J."/>
            <person name="Shi C."/>
            <person name="Shi C.C."/>
            <person name="Li W."/>
            <person name="Zhang Q.J."/>
            <person name="Zhang Y."/>
            <person name="Li K."/>
            <person name="Lu H.F."/>
            <person name="Shi C."/>
            <person name="Zhu S.T."/>
            <person name="Xiao Z.Y."/>
            <person name="Nan H."/>
            <person name="Yue Y."/>
            <person name="Zhu X.G."/>
            <person name="Wu Y."/>
            <person name="Hong X.N."/>
            <person name="Fan G.Y."/>
            <person name="Tong Y."/>
            <person name="Zhang D."/>
            <person name="Mao C.L."/>
            <person name="Liu Y.L."/>
            <person name="Hao S.J."/>
            <person name="Liu W.Q."/>
            <person name="Lv M.Q."/>
            <person name="Zhang H.B."/>
            <person name="Liu Y."/>
            <person name="Hu-Tang G.R."/>
            <person name="Wang J.P."/>
            <person name="Wang J.H."/>
            <person name="Sun Y.H."/>
            <person name="Ni S.B."/>
            <person name="Chen W.B."/>
            <person name="Zhang X.C."/>
            <person name="Jiao Y.N."/>
            <person name="Eichler E.E."/>
            <person name="Li G.H."/>
            <person name="Liu X."/>
            <person name="Gao L.Z."/>
        </authorList>
    </citation>
    <scope>NUCLEOTIDE SEQUENCE [LARGE SCALE GENOMIC DNA]</scope>
    <source>
        <strain evidence="13">cv. GT1</strain>
        <tissue evidence="12">Leaf</tissue>
    </source>
</reference>
<dbReference type="EMBL" id="JAAGAX010000014">
    <property type="protein sequence ID" value="KAF2292573.1"/>
    <property type="molecule type" value="Genomic_DNA"/>
</dbReference>
<name>A0A6A6KX07_HEVBR</name>
<dbReference type="GO" id="GO:0006621">
    <property type="term" value="P:protein retention in ER lumen"/>
    <property type="evidence" value="ECO:0007669"/>
    <property type="project" value="InterPro"/>
</dbReference>
<dbReference type="GO" id="GO:0016192">
    <property type="term" value="P:vesicle-mediated transport"/>
    <property type="evidence" value="ECO:0007669"/>
    <property type="project" value="UniProtKB-KW"/>
</dbReference>
<evidence type="ECO:0000259" key="11">
    <source>
        <dbReference type="PROSITE" id="PS50177"/>
    </source>
</evidence>
<dbReference type="GO" id="GO:0046923">
    <property type="term" value="F:ER retention sequence binding"/>
    <property type="evidence" value="ECO:0007669"/>
    <property type="project" value="InterPro"/>
</dbReference>
<evidence type="ECO:0000313" key="13">
    <source>
        <dbReference type="Proteomes" id="UP000467840"/>
    </source>
</evidence>
<keyword evidence="9" id="KW-0472">Membrane</keyword>
<feature type="domain" description="NTF2" evidence="11">
    <location>
        <begin position="108"/>
        <end position="223"/>
    </location>
</feature>
<dbReference type="InterPro" id="IPR018222">
    <property type="entry name" value="Nuclear_transport_factor_2_euk"/>
</dbReference>
<dbReference type="Pfam" id="PF02136">
    <property type="entry name" value="NTF2"/>
    <property type="match status" value="1"/>
</dbReference>
<dbReference type="PANTHER" id="PTHR10585">
    <property type="entry name" value="ER LUMEN PROTEIN RETAINING RECEPTOR"/>
    <property type="match status" value="1"/>
</dbReference>
<evidence type="ECO:0000256" key="9">
    <source>
        <dbReference type="ARBA" id="ARBA00023136"/>
    </source>
</evidence>
<keyword evidence="5" id="KW-0256">Endoplasmic reticulum</keyword>
<evidence type="ECO:0000313" key="12">
    <source>
        <dbReference type="EMBL" id="KAF2292573.1"/>
    </source>
</evidence>
<dbReference type="SUPFAM" id="SSF54427">
    <property type="entry name" value="NTF2-like"/>
    <property type="match status" value="1"/>
</dbReference>
<evidence type="ECO:0000256" key="7">
    <source>
        <dbReference type="ARBA" id="ARBA00022927"/>
    </source>
</evidence>